<dbReference type="SUPFAM" id="SSF56112">
    <property type="entry name" value="Protein kinase-like (PK-like)"/>
    <property type="match status" value="1"/>
</dbReference>
<organism evidence="1">
    <name type="scientific">bioreactor metagenome</name>
    <dbReference type="NCBI Taxonomy" id="1076179"/>
    <lineage>
        <taxon>unclassified sequences</taxon>
        <taxon>metagenomes</taxon>
        <taxon>ecological metagenomes</taxon>
    </lineage>
</organism>
<evidence type="ECO:0008006" key="2">
    <source>
        <dbReference type="Google" id="ProtNLM"/>
    </source>
</evidence>
<gene>
    <name evidence="1" type="ORF">SDC9_164140</name>
</gene>
<reference evidence="1" key="1">
    <citation type="submission" date="2019-08" db="EMBL/GenBank/DDBJ databases">
        <authorList>
            <person name="Kucharzyk K."/>
            <person name="Murdoch R.W."/>
            <person name="Higgins S."/>
            <person name="Loffler F."/>
        </authorList>
    </citation>
    <scope>NUCLEOTIDE SEQUENCE</scope>
</reference>
<dbReference type="InterPro" id="IPR011009">
    <property type="entry name" value="Kinase-like_dom_sf"/>
</dbReference>
<comment type="caution">
    <text evidence="1">The sequence shown here is derived from an EMBL/GenBank/DDBJ whole genome shotgun (WGS) entry which is preliminary data.</text>
</comment>
<dbReference type="EMBL" id="VSSQ01063789">
    <property type="protein sequence ID" value="MPN16793.1"/>
    <property type="molecule type" value="Genomic_DNA"/>
</dbReference>
<sequence length="166" mass="18774">MTAVETKKCDRLANFQYAAPEQRARDSIVDGSADIFATGLILNEMFTGKVIAGANYLTIKSVNSKYSFLDKVVDSMICQNPIDRLSSEEIAFQIASEQINDQENQKLTSLIIKKPDNDDKFFETTDSIKTVKKIDEKDLNNKLAIVEIYEELLKVKSQIKKNQTQN</sequence>
<name>A0A645FY12_9ZZZZ</name>
<evidence type="ECO:0000313" key="1">
    <source>
        <dbReference type="EMBL" id="MPN16793.1"/>
    </source>
</evidence>
<protein>
    <recommendedName>
        <fullName evidence="2">Protein kinase domain-containing protein</fullName>
    </recommendedName>
</protein>
<accession>A0A645FY12</accession>
<dbReference type="Gene3D" id="1.10.510.10">
    <property type="entry name" value="Transferase(Phosphotransferase) domain 1"/>
    <property type="match status" value="1"/>
</dbReference>
<proteinExistence type="predicted"/>
<dbReference type="AlphaFoldDB" id="A0A645FY12"/>